<keyword evidence="1" id="KW-0812">Transmembrane</keyword>
<reference evidence="3 4" key="1">
    <citation type="submission" date="2017-01" db="EMBL/GenBank/DDBJ databases">
        <authorList>
            <person name="Mah S.A."/>
            <person name="Swanson W.J."/>
            <person name="Moy G.W."/>
            <person name="Vacquier V.D."/>
        </authorList>
    </citation>
    <scope>NUCLEOTIDE SEQUENCE [LARGE SCALE GENOMIC DNA]</scope>
    <source>
        <strain evidence="3 4">GSMNP</strain>
    </source>
</reference>
<dbReference type="Gene3D" id="1.10.287.110">
    <property type="entry name" value="DnaJ domain"/>
    <property type="match status" value="1"/>
</dbReference>
<evidence type="ECO:0000313" key="3">
    <source>
        <dbReference type="EMBL" id="OMJ26610.1"/>
    </source>
</evidence>
<feature type="transmembrane region" description="Helical" evidence="1">
    <location>
        <begin position="205"/>
        <end position="230"/>
    </location>
</feature>
<gene>
    <name evidence="3" type="ORF">AYI70_g37</name>
</gene>
<dbReference type="SUPFAM" id="SSF46565">
    <property type="entry name" value="Chaperone J-domain"/>
    <property type="match status" value="1"/>
</dbReference>
<dbReference type="AlphaFoldDB" id="A0A1R1YI76"/>
<keyword evidence="4" id="KW-1185">Reference proteome</keyword>
<keyword evidence="1" id="KW-0472">Membrane</keyword>
<dbReference type="PRINTS" id="PR00625">
    <property type="entry name" value="JDOMAIN"/>
</dbReference>
<dbReference type="EMBL" id="LSSN01000002">
    <property type="protein sequence ID" value="OMJ26610.1"/>
    <property type="molecule type" value="Genomic_DNA"/>
</dbReference>
<organism evidence="3 4">
    <name type="scientific">Smittium culicis</name>
    <dbReference type="NCBI Taxonomy" id="133412"/>
    <lineage>
        <taxon>Eukaryota</taxon>
        <taxon>Fungi</taxon>
        <taxon>Fungi incertae sedis</taxon>
        <taxon>Zoopagomycota</taxon>
        <taxon>Kickxellomycotina</taxon>
        <taxon>Harpellomycetes</taxon>
        <taxon>Harpellales</taxon>
        <taxon>Legeriomycetaceae</taxon>
        <taxon>Smittium</taxon>
    </lineage>
</organism>
<keyword evidence="1" id="KW-1133">Transmembrane helix</keyword>
<evidence type="ECO:0000256" key="1">
    <source>
        <dbReference type="SAM" id="Phobius"/>
    </source>
</evidence>
<name>A0A1R1YI76_9FUNG</name>
<accession>A0A1R1YI76</accession>
<dbReference type="CDD" id="cd06257">
    <property type="entry name" value="DnaJ"/>
    <property type="match status" value="1"/>
</dbReference>
<dbReference type="Proteomes" id="UP000187283">
    <property type="component" value="Unassembled WGS sequence"/>
</dbReference>
<dbReference type="SMART" id="SM00271">
    <property type="entry name" value="DnaJ"/>
    <property type="match status" value="1"/>
</dbReference>
<dbReference type="PROSITE" id="PS50076">
    <property type="entry name" value="DNAJ_2"/>
    <property type="match status" value="1"/>
</dbReference>
<dbReference type="PANTHER" id="PTHR24074">
    <property type="entry name" value="CO-CHAPERONE PROTEIN DJLA"/>
    <property type="match status" value="1"/>
</dbReference>
<dbReference type="InterPro" id="IPR036869">
    <property type="entry name" value="J_dom_sf"/>
</dbReference>
<dbReference type="Pfam" id="PF00226">
    <property type="entry name" value="DnaJ"/>
    <property type="match status" value="1"/>
</dbReference>
<feature type="domain" description="J" evidence="2">
    <location>
        <begin position="66"/>
        <end position="149"/>
    </location>
</feature>
<dbReference type="InterPro" id="IPR001623">
    <property type="entry name" value="DnaJ_domain"/>
</dbReference>
<proteinExistence type="predicted"/>
<comment type="caution">
    <text evidence="3">The sequence shown here is derived from an EMBL/GenBank/DDBJ whole genome shotgun (WGS) entry which is preliminary data.</text>
</comment>
<dbReference type="STRING" id="133412.A0A1R1YI76"/>
<protein>
    <recommendedName>
        <fullName evidence="2">J domain-containing protein</fullName>
    </recommendedName>
</protein>
<dbReference type="OrthoDB" id="445556at2759"/>
<sequence>MSNLPVTMVGELLNIVKIKQALGINVCKNAIFVNSPNSTKRYRTHFLASSASLYSTSSAYSTTRLTPLKILGLSPNSSKAEIKKKYYELCKLHHPDRVSPNNIESRNKYSAHGSDEKFKQIQWAYEQLVKNKAAHIDVNKDFSNYDYYNRAAFYYQERRMYDSDYYSDAAGAHPHSGSASGTADQYGFYRSNSHPAAPNPRDNNVLGGILFGVFALSGIGFIAYYAAVLANVSESAGRSHLEAVSMLKRVHLKARGVVSPKLLDMEDSNYVYVNAGFVPATSTDEYPEDTLHHPSQNAEKNHLESCSGAYYLLPNKDEQIMRFISTYDSEIGGERRPFPYGRFSQDYFKPPKSQH</sequence>
<evidence type="ECO:0000259" key="2">
    <source>
        <dbReference type="PROSITE" id="PS50076"/>
    </source>
</evidence>
<dbReference type="InterPro" id="IPR050817">
    <property type="entry name" value="DjlA_DnaK_co-chaperone"/>
</dbReference>
<evidence type="ECO:0000313" key="4">
    <source>
        <dbReference type="Proteomes" id="UP000187283"/>
    </source>
</evidence>